<comment type="similarity">
    <text evidence="6">Belongs to the acetyltransferase family. OlsB subfamily.</text>
</comment>
<gene>
    <name evidence="11" type="ORF">VCB98_11715</name>
</gene>
<dbReference type="PANTHER" id="PTHR37323:SF1">
    <property type="entry name" value="L-ORNITHINE N(ALPHA)-ACYLTRANSFERASE"/>
    <property type="match status" value="1"/>
</dbReference>
<dbReference type="SUPFAM" id="SSF55729">
    <property type="entry name" value="Acyl-CoA N-acyltransferases (Nat)"/>
    <property type="match status" value="1"/>
</dbReference>
<comment type="catalytic activity">
    <reaction evidence="10">
        <text>a (3R)-hydroxyacyl-[ACP] + L-ornithine = a lyso-ornithine lipid + holo-[ACP] + H(+)</text>
        <dbReference type="Rhea" id="RHEA:20633"/>
        <dbReference type="Rhea" id="RHEA-COMP:9685"/>
        <dbReference type="Rhea" id="RHEA-COMP:9945"/>
        <dbReference type="ChEBI" id="CHEBI:15378"/>
        <dbReference type="ChEBI" id="CHEBI:46911"/>
        <dbReference type="ChEBI" id="CHEBI:64479"/>
        <dbReference type="ChEBI" id="CHEBI:78827"/>
        <dbReference type="ChEBI" id="CHEBI:138482"/>
        <dbReference type="EC" id="2.3.2.30"/>
    </reaction>
    <physiologicalReaction direction="left-to-right" evidence="10">
        <dbReference type="Rhea" id="RHEA:20634"/>
    </physiologicalReaction>
</comment>
<evidence type="ECO:0000256" key="9">
    <source>
        <dbReference type="ARBA" id="ARBA00045724"/>
    </source>
</evidence>
<evidence type="ECO:0000313" key="12">
    <source>
        <dbReference type="Proteomes" id="UP001302316"/>
    </source>
</evidence>
<keyword evidence="3 11" id="KW-0808">Transferase</keyword>
<evidence type="ECO:0000256" key="4">
    <source>
        <dbReference type="ARBA" id="ARBA00023098"/>
    </source>
</evidence>
<comment type="function">
    <text evidence="9">Catalyzes the first step in the biosynthesis of ornithine lipids, which are phosphorus-free membrane lipids. Catalyzes the 3-hydroxyacyl-acyl carrier protein-dependent acylation of ornithine to form lyso-ornithine lipid (LOL).</text>
</comment>
<keyword evidence="12" id="KW-1185">Reference proteome</keyword>
<evidence type="ECO:0000256" key="10">
    <source>
        <dbReference type="ARBA" id="ARBA00047785"/>
    </source>
</evidence>
<dbReference type="GO" id="GO:0006629">
    <property type="term" value="P:lipid metabolic process"/>
    <property type="evidence" value="ECO:0007669"/>
    <property type="project" value="UniProtKB-KW"/>
</dbReference>
<comment type="caution">
    <text evidence="11">The sequence shown here is derived from an EMBL/GenBank/DDBJ whole genome shotgun (WGS) entry which is preliminary data.</text>
</comment>
<reference evidence="11 12" key="1">
    <citation type="submission" date="2023-12" db="EMBL/GenBank/DDBJ databases">
        <title>Whole-genome sequencing of halo(alkali)philic microorganisms from hypersaline lakes.</title>
        <authorList>
            <person name="Sorokin D.Y."/>
            <person name="Merkel A.Y."/>
            <person name="Messina E."/>
            <person name="Yakimov M."/>
        </authorList>
    </citation>
    <scope>NUCLEOTIDE SEQUENCE [LARGE SCALE GENOMIC DNA]</scope>
    <source>
        <strain evidence="11 12">AB-CW1</strain>
    </source>
</reference>
<organism evidence="11 12">
    <name type="scientific">Natronospira elongata</name>
    <dbReference type="NCBI Taxonomy" id="3110268"/>
    <lineage>
        <taxon>Bacteria</taxon>
        <taxon>Pseudomonadati</taxon>
        <taxon>Pseudomonadota</taxon>
        <taxon>Gammaproteobacteria</taxon>
        <taxon>Natronospirales</taxon>
        <taxon>Natronospiraceae</taxon>
        <taxon>Natronospira</taxon>
    </lineage>
</organism>
<comment type="pathway">
    <text evidence="1">Lipid metabolism.</text>
</comment>
<dbReference type="Pfam" id="PF13444">
    <property type="entry name" value="Acetyltransf_5"/>
    <property type="match status" value="1"/>
</dbReference>
<dbReference type="EC" id="2.3.2.30" evidence="7"/>
<keyword evidence="5 11" id="KW-0012">Acyltransferase</keyword>
<evidence type="ECO:0000256" key="2">
    <source>
        <dbReference type="ARBA" id="ARBA00022516"/>
    </source>
</evidence>
<accession>A0AAP6MND4</accession>
<dbReference type="Proteomes" id="UP001302316">
    <property type="component" value="Unassembled WGS sequence"/>
</dbReference>
<protein>
    <recommendedName>
        <fullName evidence="8">L-ornithine N(alpha)-acyltransferase</fullName>
        <ecNumber evidence="7">2.3.2.30</ecNumber>
    </recommendedName>
</protein>
<proteinExistence type="inferred from homology"/>
<keyword evidence="2" id="KW-0444">Lipid biosynthesis</keyword>
<evidence type="ECO:0000256" key="6">
    <source>
        <dbReference type="ARBA" id="ARBA00038095"/>
    </source>
</evidence>
<evidence type="ECO:0000256" key="8">
    <source>
        <dbReference type="ARBA" id="ARBA00039866"/>
    </source>
</evidence>
<dbReference type="EMBL" id="JAYGII010000035">
    <property type="protein sequence ID" value="MEA5446486.1"/>
    <property type="molecule type" value="Genomic_DNA"/>
</dbReference>
<evidence type="ECO:0000256" key="7">
    <source>
        <dbReference type="ARBA" id="ARBA00039058"/>
    </source>
</evidence>
<keyword evidence="4" id="KW-0443">Lipid metabolism</keyword>
<dbReference type="GO" id="GO:0043810">
    <property type="term" value="F:ornithine-acyl [acyl carrier protein] N-acyltransferase activity"/>
    <property type="evidence" value="ECO:0007669"/>
    <property type="project" value="UniProtKB-EC"/>
</dbReference>
<evidence type="ECO:0000256" key="3">
    <source>
        <dbReference type="ARBA" id="ARBA00022679"/>
    </source>
</evidence>
<evidence type="ECO:0000256" key="1">
    <source>
        <dbReference type="ARBA" id="ARBA00005189"/>
    </source>
</evidence>
<dbReference type="PANTHER" id="PTHR37323">
    <property type="entry name" value="GCN5-RELATED N-ACETYLTRANSFERASE"/>
    <property type="match status" value="1"/>
</dbReference>
<dbReference type="AlphaFoldDB" id="A0AAP6MND4"/>
<evidence type="ECO:0000313" key="11">
    <source>
        <dbReference type="EMBL" id="MEA5446486.1"/>
    </source>
</evidence>
<name>A0AAP6MND4_9GAMM</name>
<dbReference type="InterPro" id="IPR052351">
    <property type="entry name" value="Ornithine_N-alpha-AT"/>
</dbReference>
<dbReference type="RefSeq" id="WP_346052747.1">
    <property type="nucleotide sequence ID" value="NZ_JAYGII010000035.1"/>
</dbReference>
<sequence length="298" mass="33190">MSELLAPITPSELQRELDGLEPIGRVGNLEIHIIDGDAFPATLMEIGRIRESVFREVGAGRGVDCDLDELDRGPLAYRQLLVWDPEHLELVAMYRYQLAARSQTHGDQLLRTSRLFDYSPTFRRDYLPRSIELGRSVVNPDARRRRQGFFALWSGLGAVLRSHPEIRYYFGNVSLYRNMPEAAQQATVAFLESSYAAPAPLLTAKAGLRYRPQGPDAEAAGRSEPPDNPRGRIKALRALLSQHDGQIPPILQSYMGLGLGIYFGETALDRDFGDALEVGIVVPIKSIGSDILERFVNS</sequence>
<dbReference type="InterPro" id="IPR016181">
    <property type="entry name" value="Acyl_CoA_acyltransferase"/>
</dbReference>
<evidence type="ECO:0000256" key="5">
    <source>
        <dbReference type="ARBA" id="ARBA00023315"/>
    </source>
</evidence>